<dbReference type="AlphaFoldDB" id="A0A822Z3V7"/>
<feature type="region of interest" description="Disordered" evidence="1">
    <location>
        <begin position="85"/>
        <end position="111"/>
    </location>
</feature>
<dbReference type="Proteomes" id="UP000607653">
    <property type="component" value="Unassembled WGS sequence"/>
</dbReference>
<evidence type="ECO:0000313" key="2">
    <source>
        <dbReference type="EMBL" id="DAD36208.1"/>
    </source>
</evidence>
<organism evidence="2 3">
    <name type="scientific">Nelumbo nucifera</name>
    <name type="common">Sacred lotus</name>
    <dbReference type="NCBI Taxonomy" id="4432"/>
    <lineage>
        <taxon>Eukaryota</taxon>
        <taxon>Viridiplantae</taxon>
        <taxon>Streptophyta</taxon>
        <taxon>Embryophyta</taxon>
        <taxon>Tracheophyta</taxon>
        <taxon>Spermatophyta</taxon>
        <taxon>Magnoliopsida</taxon>
        <taxon>Proteales</taxon>
        <taxon>Nelumbonaceae</taxon>
        <taxon>Nelumbo</taxon>
    </lineage>
</organism>
<gene>
    <name evidence="2" type="ORF">HUJ06_006848</name>
</gene>
<dbReference type="EMBL" id="DUZY01000004">
    <property type="protein sequence ID" value="DAD36208.1"/>
    <property type="molecule type" value="Genomic_DNA"/>
</dbReference>
<feature type="compositionally biased region" description="Acidic residues" evidence="1">
    <location>
        <begin position="96"/>
        <end position="110"/>
    </location>
</feature>
<reference evidence="2 3" key="1">
    <citation type="journal article" date="2020" name="Mol. Biol. Evol.">
        <title>Distinct Expression and Methylation Patterns for Genes with Different Fates following a Single Whole-Genome Duplication in Flowering Plants.</title>
        <authorList>
            <person name="Shi T."/>
            <person name="Rahmani R.S."/>
            <person name="Gugger P.F."/>
            <person name="Wang M."/>
            <person name="Li H."/>
            <person name="Zhang Y."/>
            <person name="Li Z."/>
            <person name="Wang Q."/>
            <person name="Van de Peer Y."/>
            <person name="Marchal K."/>
            <person name="Chen J."/>
        </authorList>
    </citation>
    <scope>NUCLEOTIDE SEQUENCE [LARGE SCALE GENOMIC DNA]</scope>
    <source>
        <tissue evidence="2">Leaf</tissue>
    </source>
</reference>
<sequence length="129" mass="14849">MVTEGERVIVAVQCGFVEREGWKGKKLIGTVMKMFNLRWMECSWGGQMVITNTEEFFVAEEESKLVEESKGVGCAKLANRNQKFRTRPLNEREDGSENEGEENQEEEVTMDETHVVMSLVDLDLVNKWK</sequence>
<accession>A0A822Z3V7</accession>
<comment type="caution">
    <text evidence="2">The sequence shown here is derived from an EMBL/GenBank/DDBJ whole genome shotgun (WGS) entry which is preliminary data.</text>
</comment>
<protein>
    <submittedName>
        <fullName evidence="2">Uncharacterized protein</fullName>
    </submittedName>
</protein>
<name>A0A822Z3V7_NELNU</name>
<proteinExistence type="predicted"/>
<keyword evidence="3" id="KW-1185">Reference proteome</keyword>
<evidence type="ECO:0000313" key="3">
    <source>
        <dbReference type="Proteomes" id="UP000607653"/>
    </source>
</evidence>
<evidence type="ECO:0000256" key="1">
    <source>
        <dbReference type="SAM" id="MobiDB-lite"/>
    </source>
</evidence>